<name>A0A915HPE4_ROMCU</name>
<organism evidence="1 2">
    <name type="scientific">Romanomermis culicivorax</name>
    <name type="common">Nematode worm</name>
    <dbReference type="NCBI Taxonomy" id="13658"/>
    <lineage>
        <taxon>Eukaryota</taxon>
        <taxon>Metazoa</taxon>
        <taxon>Ecdysozoa</taxon>
        <taxon>Nematoda</taxon>
        <taxon>Enoplea</taxon>
        <taxon>Dorylaimia</taxon>
        <taxon>Mermithida</taxon>
        <taxon>Mermithoidea</taxon>
        <taxon>Mermithidae</taxon>
        <taxon>Romanomermis</taxon>
    </lineage>
</organism>
<dbReference type="Proteomes" id="UP000887565">
    <property type="component" value="Unplaced"/>
</dbReference>
<dbReference type="AlphaFoldDB" id="A0A915HPE4"/>
<reference evidence="2" key="1">
    <citation type="submission" date="2022-11" db="UniProtKB">
        <authorList>
            <consortium name="WormBaseParasite"/>
        </authorList>
    </citation>
    <scope>IDENTIFICATION</scope>
</reference>
<keyword evidence="1" id="KW-1185">Reference proteome</keyword>
<protein>
    <submittedName>
        <fullName evidence="2">Uncharacterized protein</fullName>
    </submittedName>
</protein>
<evidence type="ECO:0000313" key="2">
    <source>
        <dbReference type="WBParaSite" id="nRc.2.0.1.t03376-RA"/>
    </source>
</evidence>
<dbReference type="WBParaSite" id="nRc.2.0.1.t03376-RA">
    <property type="protein sequence ID" value="nRc.2.0.1.t03376-RA"/>
    <property type="gene ID" value="nRc.2.0.1.g03376"/>
</dbReference>
<evidence type="ECO:0000313" key="1">
    <source>
        <dbReference type="Proteomes" id="UP000887565"/>
    </source>
</evidence>
<sequence length="82" mass="8532">MRAKMMQSFNSLCERPIANSQALKDLTATVEEGKILNQQGAEMAGAKLAGTELAGAKMPAPMVTTIQSYGSGSNLDLVGSTV</sequence>
<proteinExistence type="predicted"/>
<accession>A0A915HPE4</accession>